<keyword evidence="11" id="KW-1185">Reference proteome</keyword>
<dbReference type="Pfam" id="PF18052">
    <property type="entry name" value="Rx_N"/>
    <property type="match status" value="1"/>
</dbReference>
<dbReference type="PANTHER" id="PTHR36766">
    <property type="entry name" value="PLANT BROAD-SPECTRUM MILDEW RESISTANCE PROTEIN RPW8"/>
    <property type="match status" value="1"/>
</dbReference>
<keyword evidence="5" id="KW-0611">Plant defense</keyword>
<keyword evidence="7" id="KW-0175">Coiled coil</keyword>
<keyword evidence="6" id="KW-0067">ATP-binding</keyword>
<comment type="similarity">
    <text evidence="1">Belongs to the disease resistance NB-LRR family.</text>
</comment>
<dbReference type="InterPro" id="IPR027417">
    <property type="entry name" value="P-loop_NTPase"/>
</dbReference>
<dbReference type="OrthoDB" id="2973320at2759"/>
<sequence>MDWNNLLSKAASIIPKFPDKLVDWLVSLFQSEYSLIRGLEDEIDKLRRTIPLLSPFHPRLAMDWNNLLSKAASIIPKFPDKLVDWLVSLFQSEYSLIRGLEDEIDKLRRTRDRIHSLVTDAEERRYIEDDSVKRWLRELKEVAFAADELLDRHQTQLNLSPIDQSSGEAGPSRKRKRSWSLHSLGLGHDPVLLQRRRLATQIAKIKERFDEIAEARKNLPLEAGDGRRRGRTGESSPPSQSVASYDSSHVVRREVEKAETVSALMSDHGKVVPVLPIYGAPGIGQTTLAKLVYHDAQVKIFFDLRVWVGLSKGFDVRRVTKEIIEYIGREEKCNISSLDALLRHLSCKVSGKKFLLVLDNLWAENFQFSETLRLPLVAGGKESNVLITAIARLL</sequence>
<evidence type="ECO:0000256" key="4">
    <source>
        <dbReference type="ARBA" id="ARBA00022741"/>
    </source>
</evidence>
<feature type="compositionally biased region" description="Polar residues" evidence="8">
    <location>
        <begin position="233"/>
        <end position="247"/>
    </location>
</feature>
<reference evidence="12" key="1">
    <citation type="submission" date="2025-08" db="UniProtKB">
        <authorList>
            <consortium name="RefSeq"/>
        </authorList>
    </citation>
    <scope>IDENTIFICATION</scope>
    <source>
        <tissue evidence="12">Young leaves</tissue>
    </source>
</reference>
<dbReference type="SUPFAM" id="SSF52540">
    <property type="entry name" value="P-loop containing nucleoside triphosphate hydrolases"/>
    <property type="match status" value="1"/>
</dbReference>
<evidence type="ECO:0000259" key="10">
    <source>
        <dbReference type="Pfam" id="PF18052"/>
    </source>
</evidence>
<feature type="domain" description="Disease resistance N-terminal" evidence="10">
    <location>
        <begin position="82"/>
        <end position="165"/>
    </location>
</feature>
<dbReference type="GO" id="GO:0006952">
    <property type="term" value="P:defense response"/>
    <property type="evidence" value="ECO:0007669"/>
    <property type="project" value="UniProtKB-KW"/>
</dbReference>
<feature type="region of interest" description="Disordered" evidence="8">
    <location>
        <begin position="220"/>
        <end position="249"/>
    </location>
</feature>
<dbReference type="PANTHER" id="PTHR36766:SF40">
    <property type="entry name" value="DISEASE RESISTANCE PROTEIN RGA3"/>
    <property type="match status" value="1"/>
</dbReference>
<gene>
    <name evidence="12" type="primary">LOC120108574</name>
</gene>
<protein>
    <submittedName>
        <fullName evidence="12">Disease resistance protein RGA3</fullName>
    </submittedName>
</protein>
<evidence type="ECO:0000256" key="6">
    <source>
        <dbReference type="ARBA" id="ARBA00022840"/>
    </source>
</evidence>
<dbReference type="PRINTS" id="PR00364">
    <property type="entry name" value="DISEASERSIST"/>
</dbReference>
<dbReference type="GO" id="GO:0005524">
    <property type="term" value="F:ATP binding"/>
    <property type="evidence" value="ECO:0007669"/>
    <property type="project" value="UniProtKB-KW"/>
</dbReference>
<keyword evidence="4" id="KW-0547">Nucleotide-binding</keyword>
<dbReference type="InterPro" id="IPR041118">
    <property type="entry name" value="Rx_N"/>
</dbReference>
<evidence type="ECO:0000259" key="9">
    <source>
        <dbReference type="Pfam" id="PF00931"/>
    </source>
</evidence>
<proteinExistence type="inferred from homology"/>
<feature type="coiled-coil region" evidence="7">
    <location>
        <begin position="97"/>
        <end position="124"/>
    </location>
</feature>
<dbReference type="Gene3D" id="1.20.5.4130">
    <property type="match status" value="1"/>
</dbReference>
<dbReference type="GeneID" id="120108574"/>
<evidence type="ECO:0000313" key="11">
    <source>
        <dbReference type="Proteomes" id="UP000228380"/>
    </source>
</evidence>
<evidence type="ECO:0000256" key="3">
    <source>
        <dbReference type="ARBA" id="ARBA00022737"/>
    </source>
</evidence>
<evidence type="ECO:0000256" key="2">
    <source>
        <dbReference type="ARBA" id="ARBA00022614"/>
    </source>
</evidence>
<evidence type="ECO:0000256" key="5">
    <source>
        <dbReference type="ARBA" id="ARBA00022821"/>
    </source>
</evidence>
<dbReference type="InterPro" id="IPR002182">
    <property type="entry name" value="NB-ARC"/>
</dbReference>
<dbReference type="KEGG" id="pda:120108574"/>
<dbReference type="RefSeq" id="XP_038978145.1">
    <property type="nucleotide sequence ID" value="XM_039122217.1"/>
</dbReference>
<keyword evidence="2" id="KW-0433">Leucine-rich repeat</keyword>
<evidence type="ECO:0000256" key="1">
    <source>
        <dbReference type="ARBA" id="ARBA00008894"/>
    </source>
</evidence>
<evidence type="ECO:0000313" key="12">
    <source>
        <dbReference type="RefSeq" id="XP_038978145.1"/>
    </source>
</evidence>
<evidence type="ECO:0000256" key="8">
    <source>
        <dbReference type="SAM" id="MobiDB-lite"/>
    </source>
</evidence>
<dbReference type="Gene3D" id="3.40.50.300">
    <property type="entry name" value="P-loop containing nucleotide triphosphate hydrolases"/>
    <property type="match status" value="1"/>
</dbReference>
<evidence type="ECO:0000256" key="7">
    <source>
        <dbReference type="SAM" id="Coils"/>
    </source>
</evidence>
<dbReference type="Proteomes" id="UP000228380">
    <property type="component" value="Unplaced"/>
</dbReference>
<keyword evidence="3" id="KW-0677">Repeat</keyword>
<name>A0A8B8ZV27_PHODC</name>
<organism evidence="11 12">
    <name type="scientific">Phoenix dactylifera</name>
    <name type="common">Date palm</name>
    <dbReference type="NCBI Taxonomy" id="42345"/>
    <lineage>
        <taxon>Eukaryota</taxon>
        <taxon>Viridiplantae</taxon>
        <taxon>Streptophyta</taxon>
        <taxon>Embryophyta</taxon>
        <taxon>Tracheophyta</taxon>
        <taxon>Spermatophyta</taxon>
        <taxon>Magnoliopsida</taxon>
        <taxon>Liliopsida</taxon>
        <taxon>Arecaceae</taxon>
        <taxon>Coryphoideae</taxon>
        <taxon>Phoeniceae</taxon>
        <taxon>Phoenix</taxon>
    </lineage>
</organism>
<accession>A0A8B8ZV27</accession>
<dbReference type="Pfam" id="PF00931">
    <property type="entry name" value="NB-ARC"/>
    <property type="match status" value="1"/>
</dbReference>
<dbReference type="AlphaFoldDB" id="A0A8B8ZV27"/>
<feature type="domain" description="NB-ARC" evidence="9">
    <location>
        <begin position="262"/>
        <end position="389"/>
    </location>
</feature>
<dbReference type="GO" id="GO:0043531">
    <property type="term" value="F:ADP binding"/>
    <property type="evidence" value="ECO:0007669"/>
    <property type="project" value="InterPro"/>
</dbReference>